<evidence type="ECO:0000256" key="2">
    <source>
        <dbReference type="ARBA" id="ARBA00008055"/>
    </source>
</evidence>
<dbReference type="InterPro" id="IPR043519">
    <property type="entry name" value="NT_sf"/>
</dbReference>
<comment type="pathway">
    <text evidence="1">Porphyrin-containing compound metabolism; protoporphyrin-IX biosynthesis; coproporphyrinogen-III from 5-aminolevulinate: step 1/4.</text>
</comment>
<comment type="caution">
    <text evidence="11">The sequence shown here is derived from an EMBL/GenBank/DDBJ whole genome shotgun (WGS) entry which is preliminary data.</text>
</comment>
<feature type="domain" description="Poly(A) RNA polymerase mitochondrial-like central palm" evidence="10">
    <location>
        <begin position="265"/>
        <end position="385"/>
    </location>
</feature>
<dbReference type="EC" id="4.2.1.24" evidence="8"/>
<evidence type="ECO:0000256" key="1">
    <source>
        <dbReference type="ARBA" id="ARBA00004694"/>
    </source>
</evidence>
<dbReference type="PANTHER" id="PTHR11458:SF0">
    <property type="entry name" value="DELTA-AMINOLEVULINIC ACID DEHYDRATASE"/>
    <property type="match status" value="1"/>
</dbReference>
<dbReference type="GO" id="GO:0004655">
    <property type="term" value="F:porphobilinogen synthase activity"/>
    <property type="evidence" value="ECO:0007669"/>
    <property type="project" value="UniProtKB-EC"/>
</dbReference>
<evidence type="ECO:0000256" key="3">
    <source>
        <dbReference type="ARBA" id="ARBA00023133"/>
    </source>
</evidence>
<name>A0A396ZX40_APHAT</name>
<dbReference type="GO" id="GO:0005829">
    <property type="term" value="C:cytosol"/>
    <property type="evidence" value="ECO:0007669"/>
    <property type="project" value="TreeGrafter"/>
</dbReference>
<dbReference type="AlphaFoldDB" id="A0A396ZX40"/>
<sequence>VAKGLSSVMLFGVVDNKDASGCMADDPSTPVIEVMAALRAALPSLLLSCDVCMCEYTDHGHCGLLKPSPHGGEDIIDNAATVSRLGAIALAYARAGAHMVCPSDMMDNRIGVIRAKLNAHGFAHVSIMAYTSKKASCMYAPFRDAVESTFKGDRQRYQHPVGSLSHALLAYDRDVAEGADTVIVKPSLFYTDIVRALSDKKLVPVACYVVSGEYKMLKDYGDSTGSMDAVVREAHLSLVRAGANILITYFTPFILNRVASWWLAHEIEALVHQVDVKMHTARDKQRRATMKLSGLVRELWPHVAVEVYGSTHTQLCLPHSDVDCVLVSSETLTTSPVDMLEALMERLEACAWARNVELLRSARIPILKLHFVKCRHPVKMDVTCGHSPGHSGMEARGVVDQYRMAMPALRPLVIVLKSHLHAKGTVGMLLLQFLDLHIHFDFHRYGMEYFEIDPAATAVSFPPVSPMVYIMDPLRYNHNIGNSFRIHEEINGVETTLIVSEFSDRIFVAVTQLGTFGTILEATSKENMNGNLHVDISVRLGKRDDPLLLVYARQFLEHFGIPRGKSIVAAVGLKDRSSATFEVVMASLKALLP</sequence>
<keyword evidence="5 8" id="KW-0627">Porphyrin biosynthesis</keyword>
<dbReference type="Gene3D" id="3.30.230.90">
    <property type="match status" value="1"/>
</dbReference>
<dbReference type="Gene3D" id="3.20.20.70">
    <property type="entry name" value="Aldolase class I"/>
    <property type="match status" value="1"/>
</dbReference>
<evidence type="ECO:0000256" key="5">
    <source>
        <dbReference type="ARBA" id="ARBA00023244"/>
    </source>
</evidence>
<keyword evidence="4 8" id="KW-0456">Lyase</keyword>
<evidence type="ECO:0000256" key="8">
    <source>
        <dbReference type="RuleBase" id="RU000515"/>
    </source>
</evidence>
<accession>A0A396ZX40</accession>
<dbReference type="PRINTS" id="PR00144">
    <property type="entry name" value="DALDHYDRTASE"/>
</dbReference>
<dbReference type="InterPro" id="IPR001731">
    <property type="entry name" value="ALAD"/>
</dbReference>
<dbReference type="InterPro" id="IPR018788">
    <property type="entry name" value="Proteasome_assmbl_chp_3"/>
</dbReference>
<dbReference type="EMBL" id="QUTA01010787">
    <property type="protein sequence ID" value="RHX99195.1"/>
    <property type="molecule type" value="Genomic_DNA"/>
</dbReference>
<dbReference type="SUPFAM" id="SSF51569">
    <property type="entry name" value="Aldolase"/>
    <property type="match status" value="1"/>
</dbReference>
<evidence type="ECO:0000256" key="6">
    <source>
        <dbReference type="ARBA" id="ARBA00025628"/>
    </source>
</evidence>
<evidence type="ECO:0000259" key="10">
    <source>
        <dbReference type="Pfam" id="PF22600"/>
    </source>
</evidence>
<evidence type="ECO:0000256" key="7">
    <source>
        <dbReference type="ARBA" id="ARBA00047651"/>
    </source>
</evidence>
<feature type="non-terminal residue" evidence="11">
    <location>
        <position position="1"/>
    </location>
</feature>
<comment type="function">
    <text evidence="6">Catalyzes an early step in the biosynthesis of tetrapyrroles. Binds two molecules of 5-aminolevulinate per subunit, each at a distinct site, and catalyzes their condensation to form porphobilinogen.</text>
</comment>
<evidence type="ECO:0000313" key="11">
    <source>
        <dbReference type="EMBL" id="RHX99195.1"/>
    </source>
</evidence>
<dbReference type="GO" id="GO:0043248">
    <property type="term" value="P:proteasome assembly"/>
    <property type="evidence" value="ECO:0007669"/>
    <property type="project" value="InterPro"/>
</dbReference>
<comment type="subunit">
    <text evidence="8">Homooctamer.</text>
</comment>
<comment type="similarity">
    <text evidence="2 9">Belongs to the ALAD family.</text>
</comment>
<dbReference type="Proteomes" id="UP000266239">
    <property type="component" value="Unassembled WGS sequence"/>
</dbReference>
<dbReference type="VEuPathDB" id="FungiDB:H257_11032"/>
<evidence type="ECO:0000256" key="4">
    <source>
        <dbReference type="ARBA" id="ARBA00023239"/>
    </source>
</evidence>
<evidence type="ECO:0000256" key="9">
    <source>
        <dbReference type="RuleBase" id="RU004161"/>
    </source>
</evidence>
<dbReference type="PROSITE" id="PS00169">
    <property type="entry name" value="D_ALA_DEHYDRATASE"/>
    <property type="match status" value="1"/>
</dbReference>
<dbReference type="PANTHER" id="PTHR11458">
    <property type="entry name" value="DELTA-AMINOLEVULINIC ACID DEHYDRATASE"/>
    <property type="match status" value="1"/>
</dbReference>
<keyword evidence="3" id="KW-0350">Heme biosynthesis</keyword>
<dbReference type="GO" id="GO:0008270">
    <property type="term" value="F:zinc ion binding"/>
    <property type="evidence" value="ECO:0007669"/>
    <property type="project" value="TreeGrafter"/>
</dbReference>
<dbReference type="VEuPathDB" id="FungiDB:H257_11034"/>
<dbReference type="InterPro" id="IPR054708">
    <property type="entry name" value="MTPAP-like_central"/>
</dbReference>
<reference evidence="11 12" key="1">
    <citation type="submission" date="2018-08" db="EMBL/GenBank/DDBJ databases">
        <title>Aphanomyces genome sequencing and annotation.</title>
        <authorList>
            <person name="Minardi D."/>
            <person name="Oidtmann B."/>
            <person name="Van Der Giezen M."/>
            <person name="Studholme D.J."/>
        </authorList>
    </citation>
    <scope>NUCLEOTIDE SEQUENCE [LARGE SCALE GENOMIC DNA]</scope>
    <source>
        <strain evidence="11 12">Yx</strain>
    </source>
</reference>
<dbReference type="Pfam" id="PF00490">
    <property type="entry name" value="ALAD"/>
    <property type="match status" value="1"/>
</dbReference>
<gene>
    <name evidence="11" type="ORF">DYB25_011644</name>
</gene>
<dbReference type="SUPFAM" id="SSF81301">
    <property type="entry name" value="Nucleotidyltransferase"/>
    <property type="match status" value="1"/>
</dbReference>
<dbReference type="InterPro" id="IPR053720">
    <property type="entry name" value="Psm_Assembly_Chaperone"/>
</dbReference>
<evidence type="ECO:0000313" key="12">
    <source>
        <dbReference type="Proteomes" id="UP000266239"/>
    </source>
</evidence>
<proteinExistence type="inferred from homology"/>
<dbReference type="GO" id="GO:0006782">
    <property type="term" value="P:protoporphyrinogen IX biosynthetic process"/>
    <property type="evidence" value="ECO:0007669"/>
    <property type="project" value="UniProtKB-UniPathway"/>
</dbReference>
<dbReference type="SMART" id="SM01004">
    <property type="entry name" value="ALAD"/>
    <property type="match status" value="1"/>
</dbReference>
<protein>
    <recommendedName>
        <fullName evidence="8">Delta-aminolevulinic acid dehydratase</fullName>
        <ecNumber evidence="8">4.2.1.24</ecNumber>
    </recommendedName>
</protein>
<dbReference type="UniPathway" id="UPA00251">
    <property type="reaction ID" value="UER00318"/>
</dbReference>
<dbReference type="Gene3D" id="3.30.460.10">
    <property type="entry name" value="Beta Polymerase, domain 2"/>
    <property type="match status" value="1"/>
</dbReference>
<dbReference type="Pfam" id="PF10178">
    <property type="entry name" value="PAC3"/>
    <property type="match status" value="1"/>
</dbReference>
<organism evidence="11 12">
    <name type="scientific">Aphanomyces astaci</name>
    <name type="common">Crayfish plague agent</name>
    <dbReference type="NCBI Taxonomy" id="112090"/>
    <lineage>
        <taxon>Eukaryota</taxon>
        <taxon>Sar</taxon>
        <taxon>Stramenopiles</taxon>
        <taxon>Oomycota</taxon>
        <taxon>Saprolegniomycetes</taxon>
        <taxon>Saprolegniales</taxon>
        <taxon>Verrucalvaceae</taxon>
        <taxon>Aphanomyces</taxon>
    </lineage>
</organism>
<comment type="catalytic activity">
    <reaction evidence="7 8">
        <text>2 5-aminolevulinate = porphobilinogen + 2 H2O + H(+)</text>
        <dbReference type="Rhea" id="RHEA:24064"/>
        <dbReference type="ChEBI" id="CHEBI:15377"/>
        <dbReference type="ChEBI" id="CHEBI:15378"/>
        <dbReference type="ChEBI" id="CHEBI:58126"/>
        <dbReference type="ChEBI" id="CHEBI:356416"/>
        <dbReference type="EC" id="4.2.1.24"/>
    </reaction>
</comment>
<dbReference type="InterPro" id="IPR013785">
    <property type="entry name" value="Aldolase_TIM"/>
</dbReference>
<dbReference type="Pfam" id="PF22600">
    <property type="entry name" value="MTPAP-like_central"/>
    <property type="match status" value="1"/>
</dbReference>
<dbReference type="InterPro" id="IPR030656">
    <property type="entry name" value="ALAD_AS"/>
</dbReference>
<dbReference type="CDD" id="cd05402">
    <property type="entry name" value="NT_PAP_TUTase"/>
    <property type="match status" value="1"/>
</dbReference>